<accession>A0A0L8HKH5</accession>
<protein>
    <submittedName>
        <fullName evidence="2">Uncharacterized protein</fullName>
    </submittedName>
</protein>
<dbReference type="OrthoDB" id="9990458at2759"/>
<dbReference type="GO" id="GO:0051968">
    <property type="term" value="P:positive regulation of synaptic transmission, glutamatergic"/>
    <property type="evidence" value="ECO:0007669"/>
    <property type="project" value="TreeGrafter"/>
</dbReference>
<feature type="transmembrane region" description="Helical" evidence="1">
    <location>
        <begin position="12"/>
        <end position="36"/>
    </location>
</feature>
<keyword evidence="1" id="KW-1133">Transmembrane helix</keyword>
<gene>
    <name evidence="2" type="ORF">OCBIM_22012762mg</name>
</gene>
<dbReference type="GO" id="GO:0019226">
    <property type="term" value="P:transmission of nerve impulse"/>
    <property type="evidence" value="ECO:0007669"/>
    <property type="project" value="TreeGrafter"/>
</dbReference>
<evidence type="ECO:0000256" key="1">
    <source>
        <dbReference type="SAM" id="Phobius"/>
    </source>
</evidence>
<keyword evidence="1" id="KW-0472">Membrane</keyword>
<proteinExistence type="predicted"/>
<evidence type="ECO:0000313" key="2">
    <source>
        <dbReference type="EMBL" id="KOF89619.1"/>
    </source>
</evidence>
<dbReference type="GO" id="GO:0098943">
    <property type="term" value="P:neurotransmitter receptor transport, postsynaptic endosome to lysosome"/>
    <property type="evidence" value="ECO:0007669"/>
    <property type="project" value="TreeGrafter"/>
</dbReference>
<dbReference type="GO" id="GO:0016247">
    <property type="term" value="F:channel regulator activity"/>
    <property type="evidence" value="ECO:0007669"/>
    <property type="project" value="TreeGrafter"/>
</dbReference>
<reference evidence="2" key="1">
    <citation type="submission" date="2015-07" db="EMBL/GenBank/DDBJ databases">
        <title>MeaNS - Measles Nucleotide Surveillance Program.</title>
        <authorList>
            <person name="Tran T."/>
            <person name="Druce J."/>
        </authorList>
    </citation>
    <scope>NUCLEOTIDE SEQUENCE</scope>
    <source>
        <strain evidence="2">UCB-OBI-ISO-001</strain>
        <tissue evidence="2">Gonad</tissue>
    </source>
</reference>
<name>A0A0L8HKH5_OCTBM</name>
<dbReference type="PANTHER" id="PTHR12107:SF0">
    <property type="entry name" value="STARGAZIN (MAMMALIAN CALCIUM CHANNEL) HOMOLOG"/>
    <property type="match status" value="1"/>
</dbReference>
<dbReference type="GO" id="GO:0032281">
    <property type="term" value="C:AMPA glutamate receptor complex"/>
    <property type="evidence" value="ECO:0007669"/>
    <property type="project" value="TreeGrafter"/>
</dbReference>
<dbReference type="GO" id="GO:0099590">
    <property type="term" value="P:neurotransmitter receptor internalization"/>
    <property type="evidence" value="ECO:0007669"/>
    <property type="project" value="TreeGrafter"/>
</dbReference>
<dbReference type="Gene3D" id="1.20.140.150">
    <property type="match status" value="1"/>
</dbReference>
<dbReference type="EMBL" id="KQ417936">
    <property type="protein sequence ID" value="KOF89619.1"/>
    <property type="molecule type" value="Genomic_DNA"/>
</dbReference>
<dbReference type="InterPro" id="IPR051072">
    <property type="entry name" value="CACNG_subunit"/>
</dbReference>
<dbReference type="STRING" id="37653.A0A0L8HKH5"/>
<dbReference type="GO" id="GO:0098839">
    <property type="term" value="C:postsynaptic density membrane"/>
    <property type="evidence" value="ECO:0007669"/>
    <property type="project" value="TreeGrafter"/>
</dbReference>
<feature type="transmembrane region" description="Helical" evidence="1">
    <location>
        <begin position="77"/>
        <end position="107"/>
    </location>
</feature>
<dbReference type="PANTHER" id="PTHR12107">
    <property type="entry name" value="VOLTAGE-DEPENDENT CALCIUM CHANNEL GAMMA SUBUNIT"/>
    <property type="match status" value="1"/>
</dbReference>
<dbReference type="AlphaFoldDB" id="A0A0L8HKH5"/>
<sequence>MDACGKKRLLMVMTSGCAGAAFGLLCIAVATDYWLFTSERIQDASYNTSAIYKRTYSGLWRKCERTGESTKNTFISFWFSLLFCFCFSVCLFVGLIFFFVLFGHPLFKISFPGSSSSSLLLSLLSLLLMLLSLLLLLLLC</sequence>
<dbReference type="GO" id="GO:0005245">
    <property type="term" value="F:voltage-gated calcium channel activity"/>
    <property type="evidence" value="ECO:0007669"/>
    <property type="project" value="TreeGrafter"/>
</dbReference>
<keyword evidence="1" id="KW-0812">Transmembrane</keyword>
<organism evidence="2">
    <name type="scientific">Octopus bimaculoides</name>
    <name type="common">California two-spotted octopus</name>
    <dbReference type="NCBI Taxonomy" id="37653"/>
    <lineage>
        <taxon>Eukaryota</taxon>
        <taxon>Metazoa</taxon>
        <taxon>Spiralia</taxon>
        <taxon>Lophotrochozoa</taxon>
        <taxon>Mollusca</taxon>
        <taxon>Cephalopoda</taxon>
        <taxon>Coleoidea</taxon>
        <taxon>Octopodiformes</taxon>
        <taxon>Octopoda</taxon>
        <taxon>Incirrata</taxon>
        <taxon>Octopodidae</taxon>
        <taxon>Octopus</taxon>
    </lineage>
</organism>
<dbReference type="GO" id="GO:0098970">
    <property type="term" value="P:postsynaptic neurotransmitter receptor diffusion trapping"/>
    <property type="evidence" value="ECO:0007669"/>
    <property type="project" value="TreeGrafter"/>
</dbReference>
<feature type="transmembrane region" description="Helical" evidence="1">
    <location>
        <begin position="119"/>
        <end position="139"/>
    </location>
</feature>